<dbReference type="Gene3D" id="1.10.510.10">
    <property type="entry name" value="Transferase(Phosphotransferase) domain 1"/>
    <property type="match status" value="1"/>
</dbReference>
<dbReference type="Pfam" id="PF00069">
    <property type="entry name" value="Pkinase"/>
    <property type="match status" value="1"/>
</dbReference>
<evidence type="ECO:0000256" key="1">
    <source>
        <dbReference type="ARBA" id="ARBA00038101"/>
    </source>
</evidence>
<evidence type="ECO:0000313" key="4">
    <source>
        <dbReference type="Proteomes" id="UP001470230"/>
    </source>
</evidence>
<evidence type="ECO:0000313" key="3">
    <source>
        <dbReference type="EMBL" id="KAK8840756.1"/>
    </source>
</evidence>
<name>A0ABR2H4L3_9EUKA</name>
<dbReference type="Gene3D" id="1.25.40.10">
    <property type="entry name" value="Tetratricopeptide repeat domain"/>
    <property type="match status" value="4"/>
</dbReference>
<reference evidence="3 4" key="1">
    <citation type="submission" date="2024-04" db="EMBL/GenBank/DDBJ databases">
        <title>Tritrichomonas musculus Genome.</title>
        <authorList>
            <person name="Alves-Ferreira E."/>
            <person name="Grigg M."/>
            <person name="Lorenzi H."/>
            <person name="Galac M."/>
        </authorList>
    </citation>
    <scope>NUCLEOTIDE SEQUENCE [LARGE SCALE GENOMIC DNA]</scope>
    <source>
        <strain evidence="3 4">EAF2021</strain>
    </source>
</reference>
<dbReference type="Pfam" id="PF08238">
    <property type="entry name" value="Sel1"/>
    <property type="match status" value="5"/>
</dbReference>
<evidence type="ECO:0000259" key="2">
    <source>
        <dbReference type="PROSITE" id="PS50011"/>
    </source>
</evidence>
<protein>
    <submittedName>
        <fullName evidence="3">Spindle assembly checkpoint kinase</fullName>
    </submittedName>
</protein>
<dbReference type="InterPro" id="IPR006597">
    <property type="entry name" value="Sel1-like"/>
</dbReference>
<dbReference type="Proteomes" id="UP001470230">
    <property type="component" value="Unassembled WGS sequence"/>
</dbReference>
<dbReference type="EMBL" id="JAPFFF010000044">
    <property type="protein sequence ID" value="KAK8840756.1"/>
    <property type="molecule type" value="Genomic_DNA"/>
</dbReference>
<keyword evidence="4" id="KW-1185">Reference proteome</keyword>
<comment type="similarity">
    <text evidence="1">Belongs to the sel-1 family.</text>
</comment>
<comment type="caution">
    <text evidence="3">The sequence shown here is derived from an EMBL/GenBank/DDBJ whole genome shotgun (WGS) entry which is preliminary data.</text>
</comment>
<keyword evidence="3" id="KW-0418">Kinase</keyword>
<dbReference type="PANTHER" id="PTHR11102:SF160">
    <property type="entry name" value="ERAD-ASSOCIATED E3 UBIQUITIN-PROTEIN LIGASE COMPONENT HRD3"/>
    <property type="match status" value="1"/>
</dbReference>
<keyword evidence="3" id="KW-0808">Transferase</keyword>
<gene>
    <name evidence="3" type="ORF">M9Y10_030534</name>
</gene>
<dbReference type="SUPFAM" id="SSF81901">
    <property type="entry name" value="HCP-like"/>
    <property type="match status" value="3"/>
</dbReference>
<dbReference type="PROSITE" id="PS50011">
    <property type="entry name" value="PROTEIN_KINASE_DOM"/>
    <property type="match status" value="1"/>
</dbReference>
<dbReference type="GO" id="GO:0016301">
    <property type="term" value="F:kinase activity"/>
    <property type="evidence" value="ECO:0007669"/>
    <property type="project" value="UniProtKB-KW"/>
</dbReference>
<feature type="domain" description="Protein kinase" evidence="2">
    <location>
        <begin position="132"/>
        <end position="476"/>
    </location>
</feature>
<dbReference type="InterPro" id="IPR011990">
    <property type="entry name" value="TPR-like_helical_dom_sf"/>
</dbReference>
<organism evidence="3 4">
    <name type="scientific">Tritrichomonas musculus</name>
    <dbReference type="NCBI Taxonomy" id="1915356"/>
    <lineage>
        <taxon>Eukaryota</taxon>
        <taxon>Metamonada</taxon>
        <taxon>Parabasalia</taxon>
        <taxon>Tritrichomonadida</taxon>
        <taxon>Tritrichomonadidae</taxon>
        <taxon>Tritrichomonas</taxon>
    </lineage>
</organism>
<dbReference type="SUPFAM" id="SSF56112">
    <property type="entry name" value="Protein kinase-like (PK-like)"/>
    <property type="match status" value="1"/>
</dbReference>
<dbReference type="InterPro" id="IPR000719">
    <property type="entry name" value="Prot_kinase_dom"/>
</dbReference>
<sequence length="1077" mass="124863">MNAFFTIDQNFDFNQQIEQDKIYNCIFFGGFNLQLVLTSTSSQSITQIIEYSIVRPVVSIRFYNEGDNIFFCYCCQNVCCIILVTESTHIISLLNKMRNYFIIYLNQEDYGYLQSNNINYPSLTETQMNELLNESKSMNVGYFNGLNFRNDNTFTFSKYLFLTHSLISSFFIRRNYYSISEFQCSIPVDCPNHSFEQFTANDFCFIRTIQTEQVKLCLNLKHGYLCVLKSFPYRSTYELEKERHSQLKYHPNIVNCFGFIDDDPSNLQPSLVYEFSSHISLDYMFDNNVQIDDTIKTKIIYQILGGLDYLHQEGMIHQNLTPENILINSNYDVSLTHLSGCRIYKGEGQFEPAEGMSFHDDLGLFGLLIYEVIYMKPVWSKKDYPNLTSWDRLSYINEHDMPPLSIEIGSIIELYEKCIHQSLNNRISTFLYLKEYQNYYYYFYNSNLHHLLAKVYETQIVQSPRRDLRKDVQYYIHKSNENDAESLYLLGVFYKEGAYYEEDHRTSLRKFQQASNYFCSEALFELIKGTLNGINTGISEDMSLNMLRDFVSGSGNIGPKFFYSKFVIENPKKFHESDVNKAVQLLVEIRDSSSEAQSYLGKMMLEGQIFQQDVSSAVSYFEHASMKCSSEAVLNLGNIYDTGFDNIVSKDPTKSLKYYFLSASLRNETSLKILISKYDSLEFGYQRQTLKLLKIGAKQRITAALNFIGFYQIRLANDKENKESKERKDRRIWKGIRYLTIAADQNDLESSIRIAKEYYFHYNVEQDIKKAFKYYQIYKKLGGTEVIKDFENSSSITTFKSTKKDKDLTIDFYSGLFIERGFSTLTIDNFYESNDHDAMFLKTQIMLKEQTSPFNKIIRVLKESSQTNSYAQNELGKIYAYSIGTEQNIDEAIRLFTLAAKNGHNEAQYHLGMLMKEKDPNLSLAMLKQSSSNNYLNALYEMGLYHANKKELRVAKSYLRSAIIQKHAYSYYMLGLLSDDEKVSTEIINLFKTAASINCIDAENKLSEMNKSAKLFPGRCIGENKAGNKGHFYECFTCGIINGLKICAFCARTKHSDHMLLDLGEIDDAPCCQTSPL</sequence>
<dbReference type="InterPro" id="IPR050767">
    <property type="entry name" value="Sel1_AlgK"/>
</dbReference>
<accession>A0ABR2H4L3</accession>
<dbReference type="PANTHER" id="PTHR11102">
    <property type="entry name" value="SEL-1-LIKE PROTEIN"/>
    <property type="match status" value="1"/>
</dbReference>
<proteinExistence type="inferred from homology"/>
<dbReference type="InterPro" id="IPR011009">
    <property type="entry name" value="Kinase-like_dom_sf"/>
</dbReference>
<dbReference type="SMART" id="SM00671">
    <property type="entry name" value="SEL1"/>
    <property type="match status" value="7"/>
</dbReference>